<evidence type="ECO:0000313" key="4">
    <source>
        <dbReference type="EMBL" id="CAH9126388.1"/>
    </source>
</evidence>
<dbReference type="PANTHER" id="PTHR46034">
    <property type="match status" value="1"/>
</dbReference>
<evidence type="ECO:0000259" key="3">
    <source>
        <dbReference type="PROSITE" id="PS51222"/>
    </source>
</evidence>
<organism evidence="4 5">
    <name type="scientific">Cuscuta epithymum</name>
    <dbReference type="NCBI Taxonomy" id="186058"/>
    <lineage>
        <taxon>Eukaryota</taxon>
        <taxon>Viridiplantae</taxon>
        <taxon>Streptophyta</taxon>
        <taxon>Embryophyta</taxon>
        <taxon>Tracheophyta</taxon>
        <taxon>Spermatophyta</taxon>
        <taxon>Magnoliopsida</taxon>
        <taxon>eudicotyledons</taxon>
        <taxon>Gunneridae</taxon>
        <taxon>Pentapetalae</taxon>
        <taxon>asterids</taxon>
        <taxon>lamiids</taxon>
        <taxon>Solanales</taxon>
        <taxon>Convolvulaceae</taxon>
        <taxon>Cuscuteae</taxon>
        <taxon>Cuscuta</taxon>
        <taxon>Cuscuta subgen. Cuscuta</taxon>
    </lineage>
</organism>
<dbReference type="InterPro" id="IPR013989">
    <property type="entry name" value="Dev_and_cell_death_domain"/>
</dbReference>
<reference evidence="4" key="1">
    <citation type="submission" date="2022-07" db="EMBL/GenBank/DDBJ databases">
        <authorList>
            <person name="Macas J."/>
            <person name="Novak P."/>
            <person name="Neumann P."/>
        </authorList>
    </citation>
    <scope>NUCLEOTIDE SEQUENCE</scope>
</reference>
<dbReference type="EMBL" id="CAMAPF010000942">
    <property type="protein sequence ID" value="CAH9126388.1"/>
    <property type="molecule type" value="Genomic_DNA"/>
</dbReference>
<feature type="domain" description="DCD" evidence="3">
    <location>
        <begin position="32"/>
        <end position="168"/>
    </location>
</feature>
<dbReference type="SUPFAM" id="SSF117281">
    <property type="entry name" value="Kelch motif"/>
    <property type="match status" value="1"/>
</dbReference>
<proteinExistence type="predicted"/>
<protein>
    <recommendedName>
        <fullName evidence="3">DCD domain-containing protein</fullName>
    </recommendedName>
</protein>
<dbReference type="SMART" id="SM00767">
    <property type="entry name" value="DCD"/>
    <property type="match status" value="1"/>
</dbReference>
<sequence>MGSKKKNKNQTQKEQPTQPYNCSVPARNLPKSDLGAVIFGCKGHTIDECFSKLLFGLPFGHFSYVKKVSPGLPLFLFNYSDRKLLGIFEAAGPGKLNIDPYAWTNGTDHETEFPAQVKIKTFKRCYALKEDQFYPVIADNYYDQTQPNYFWFEMDHSQTAKMINLFLSSSLPYARPYHHHKPTSDASCSIPNIYNAPLPYGGKPHNAPTSEALPQNDAHASSEQKTWSSLFKYDTSSDMVNKYELLKIASSRPTSPLSEHYNGGEWESCTSPSITKSELHEVCEEEIEGDKESIHPFIEASGAYSGEWEVEEVEGDADNIQAQEIEGDKESIHPFIEAPGAYSGEWKVEEVEADADNIQAPEYSVDGSSSTELNGICAEDSDERYEEPFVEAPDILSMLMQEVHILKERQMKQEEKIQTLEKELVQSRDELQKLRNQHHALEATPLPSSQQFEGYYCGTPNSSDKMDSHVLVVGGFDGSNWLPFISSYSLLNDRMESLTKMTFSRTYCSVVNLNSEVYVFGGMYGEVWYDTVEAYNPGSNEWCKRPSLNRKKGSLAGASLHGKIFAIGGGNGVHCFSEVEMLDLNIGKWLHSKSMIEKRFATAAAEIKGALYAVGGYDGNAYLKSAERFDPREHTWSKLGDMKARRGCHSLVAYNEKLYALGGYDGNRLVPSVEVFEPRVGSWTVVDQMKHCRGNFGAVDIGGKIYVLGGLTNGEDVLDTVECYDGYEWKITNLRGVGKLSFFSSLVL</sequence>
<dbReference type="Pfam" id="PF24681">
    <property type="entry name" value="Kelch_KLHDC2_KLHL20_DRC7"/>
    <property type="match status" value="1"/>
</dbReference>
<keyword evidence="5" id="KW-1185">Reference proteome</keyword>
<dbReference type="InterPro" id="IPR044832">
    <property type="entry name" value="NRP-like"/>
</dbReference>
<dbReference type="Pfam" id="PF10539">
    <property type="entry name" value="Dev_Cell_Death"/>
    <property type="match status" value="1"/>
</dbReference>
<name>A0AAV0ET64_9ASTE</name>
<dbReference type="InterPro" id="IPR015915">
    <property type="entry name" value="Kelch-typ_b-propeller"/>
</dbReference>
<dbReference type="Pfam" id="PF01344">
    <property type="entry name" value="Kelch_1"/>
    <property type="match status" value="1"/>
</dbReference>
<dbReference type="GO" id="GO:0034976">
    <property type="term" value="P:response to endoplasmic reticulum stress"/>
    <property type="evidence" value="ECO:0007669"/>
    <property type="project" value="InterPro"/>
</dbReference>
<evidence type="ECO:0000256" key="2">
    <source>
        <dbReference type="SAM" id="MobiDB-lite"/>
    </source>
</evidence>
<evidence type="ECO:0000313" key="5">
    <source>
        <dbReference type="Proteomes" id="UP001152523"/>
    </source>
</evidence>
<keyword evidence="1" id="KW-0175">Coiled coil</keyword>
<evidence type="ECO:0000256" key="1">
    <source>
        <dbReference type="SAM" id="Coils"/>
    </source>
</evidence>
<dbReference type="Gene3D" id="2.120.10.80">
    <property type="entry name" value="Kelch-type beta propeller"/>
    <property type="match status" value="2"/>
</dbReference>
<dbReference type="InterPro" id="IPR006652">
    <property type="entry name" value="Kelch_1"/>
</dbReference>
<comment type="caution">
    <text evidence="4">The sequence shown here is derived from an EMBL/GenBank/DDBJ whole genome shotgun (WGS) entry which is preliminary data.</text>
</comment>
<feature type="compositionally biased region" description="Low complexity" evidence="2">
    <location>
        <begin position="9"/>
        <end position="19"/>
    </location>
</feature>
<dbReference type="PROSITE" id="PS51222">
    <property type="entry name" value="DCD"/>
    <property type="match status" value="1"/>
</dbReference>
<feature type="coiled-coil region" evidence="1">
    <location>
        <begin position="403"/>
        <end position="444"/>
    </location>
</feature>
<feature type="region of interest" description="Disordered" evidence="2">
    <location>
        <begin position="1"/>
        <end position="24"/>
    </location>
</feature>
<dbReference type="SMART" id="SM00612">
    <property type="entry name" value="Kelch"/>
    <property type="match status" value="5"/>
</dbReference>
<dbReference type="PANTHER" id="PTHR46034:SF23">
    <property type="entry name" value="DCD (DEVELOPMENT AND CELL DEATH) DOMAIN PROTEIN"/>
    <property type="match status" value="1"/>
</dbReference>
<dbReference type="AlphaFoldDB" id="A0AAV0ET64"/>
<dbReference type="Proteomes" id="UP001152523">
    <property type="component" value="Unassembled WGS sequence"/>
</dbReference>
<gene>
    <name evidence="4" type="ORF">CEPIT_LOCUS27496</name>
</gene>
<accession>A0AAV0ET64</accession>